<keyword evidence="2" id="KW-1185">Reference proteome</keyword>
<evidence type="ECO:0000313" key="1">
    <source>
        <dbReference type="EMBL" id="MBA2882999.1"/>
    </source>
</evidence>
<evidence type="ECO:0000313" key="2">
    <source>
        <dbReference type="Proteomes" id="UP000525298"/>
    </source>
</evidence>
<dbReference type="EMBL" id="JACDUS010000015">
    <property type="protein sequence ID" value="MBA2882999.1"/>
    <property type="molecule type" value="Genomic_DNA"/>
</dbReference>
<name>A0A7W0CC78_9BACT</name>
<gene>
    <name evidence="1" type="ORF">HNR65_003356</name>
</gene>
<organism evidence="1 2">
    <name type="scientific">Desulfosalsimonas propionicica</name>
    <dbReference type="NCBI Taxonomy" id="332175"/>
    <lineage>
        <taxon>Bacteria</taxon>
        <taxon>Pseudomonadati</taxon>
        <taxon>Thermodesulfobacteriota</taxon>
        <taxon>Desulfobacteria</taxon>
        <taxon>Desulfobacterales</taxon>
        <taxon>Desulfosalsimonadaceae</taxon>
        <taxon>Desulfosalsimonas</taxon>
    </lineage>
</organism>
<dbReference type="Proteomes" id="UP000525298">
    <property type="component" value="Unassembled WGS sequence"/>
</dbReference>
<proteinExistence type="predicted"/>
<dbReference type="AlphaFoldDB" id="A0A7W0CC78"/>
<accession>A0A7W0CC78</accession>
<dbReference type="Gene3D" id="3.40.50.2000">
    <property type="entry name" value="Glycogen Phosphorylase B"/>
    <property type="match status" value="1"/>
</dbReference>
<evidence type="ECO:0008006" key="3">
    <source>
        <dbReference type="Google" id="ProtNLM"/>
    </source>
</evidence>
<reference evidence="1 2" key="1">
    <citation type="submission" date="2020-07" db="EMBL/GenBank/DDBJ databases">
        <title>Genomic Encyclopedia of Type Strains, Phase IV (KMG-IV): sequencing the most valuable type-strain genomes for metagenomic binning, comparative biology and taxonomic classification.</title>
        <authorList>
            <person name="Goeker M."/>
        </authorList>
    </citation>
    <scope>NUCLEOTIDE SEQUENCE [LARGE SCALE GENOMIC DNA]</scope>
    <source>
        <strain evidence="1 2">DSM 17721</strain>
    </source>
</reference>
<dbReference type="RefSeq" id="WP_181552619.1">
    <property type="nucleotide sequence ID" value="NZ_JACDUS010000015.1"/>
</dbReference>
<comment type="caution">
    <text evidence="1">The sequence shown here is derived from an EMBL/GenBank/DDBJ whole genome shotgun (WGS) entry which is preliminary data.</text>
</comment>
<protein>
    <recommendedName>
        <fullName evidence="3">Glycosyltransferase</fullName>
    </recommendedName>
</protein>
<sequence length="363" mass="41900">MPALGKKLELIYWLRGEGQTFQIRQPGRTDQMQMTEKMQRNKKRIWIAWERQRRSIELARTVGAKLYIFDVEGRSRYPVCIAKTLYTLFKEKPHFLFVQNPSMILAAMACIYGLISDTRVVVDRHTNFRLNKPHTGSPRIWLFMRLHYFTLRYANITIVTNNFLAGLVKKAKGRPVVLPDKLPILSPTEAYELKGKFNILLISSFGLDEPVLAVLEAMQQIDKEICLYVTGNYKKFDPNLKNKIPLNVHLTGFISEQAFVNMLFSVDAVMVLTTSDYCMLCGCYESVAAEKPLITSDKSVLKTYFSEALFADNSAEDIRRKIQKTANDVNKYTKNTIQMKREIERNWGKMYQSFEASLRDIGS</sequence>
<dbReference type="SUPFAM" id="SSF53756">
    <property type="entry name" value="UDP-Glycosyltransferase/glycogen phosphorylase"/>
    <property type="match status" value="1"/>
</dbReference>